<name>A0AAW0G760_9APHY</name>
<accession>A0AAW0G760</accession>
<comment type="caution">
    <text evidence="2">The sequence shown here is derived from an EMBL/GenBank/DDBJ whole genome shotgun (WGS) entry which is preliminary data.</text>
</comment>
<gene>
    <name evidence="2" type="ORF">QCA50_011179</name>
</gene>
<dbReference type="Pfam" id="PF06985">
    <property type="entry name" value="HET"/>
    <property type="match status" value="1"/>
</dbReference>
<organism evidence="2 3">
    <name type="scientific">Cerrena zonata</name>
    <dbReference type="NCBI Taxonomy" id="2478898"/>
    <lineage>
        <taxon>Eukaryota</taxon>
        <taxon>Fungi</taxon>
        <taxon>Dikarya</taxon>
        <taxon>Basidiomycota</taxon>
        <taxon>Agaricomycotina</taxon>
        <taxon>Agaricomycetes</taxon>
        <taxon>Polyporales</taxon>
        <taxon>Cerrenaceae</taxon>
        <taxon>Cerrena</taxon>
    </lineage>
</organism>
<protein>
    <recommendedName>
        <fullName evidence="1">Heterokaryon incompatibility domain-containing protein</fullName>
    </recommendedName>
</protein>
<evidence type="ECO:0000313" key="2">
    <source>
        <dbReference type="EMBL" id="KAK7685833.1"/>
    </source>
</evidence>
<dbReference type="PANTHER" id="PTHR33112">
    <property type="entry name" value="DOMAIN PROTEIN, PUTATIVE-RELATED"/>
    <property type="match status" value="1"/>
</dbReference>
<dbReference type="AlphaFoldDB" id="A0AAW0G760"/>
<sequence length="937" mass="106089">MLALEGGHQSGSNRRLQNRLVPDILGADQYGQIPFPVHQAYQVSLKNLRAATLDPFSVATPGMFRIIDCQRFIRDSSLVVYETHRIPNISYLTVSSPRMGMVCDADAVEQAHFGVYDAAGRPSHPISMDILLQLCSYAQDMDIKFLWIDPLCNHEDFTDTTSNIESLHKVFRCCKLCVALPIGLQFYSSTRAHHVSPWMSEARTLLEALTAPVVDILDSGRIISLVEWLHKHDGQCWERDTALLLDVLYFRNRFSTEEERCRRYLSTWLCILCREDSRPKGLLPIIICLLSPPEGVLELDHQITLFKQDVLDPCSQDPIIIAFRDAIALIGSDISPQWESVVQSLELPMIEGPRRGMGGDSFPCPIINLKVKSSLPSISAYGISLRNLKFTVLDTSYVARPRTFRLLDCKKYVKKEMLVIHEYRNIPSISYATVSYPWVGVACRFDIDNPTFRVKQDGGRDGDPISINVLGSACLLALREGLQFLWLDRLCISQLDREDKPWQIHRMCKVFKQCCLCIILPGGLQRIATLYEETPWIKRMWTLQEAILPPKGFVVYNRQELEGWNLPIVFTPLRLFNYYHPVLHNEPLTMATIPPSTVTGFSPLKKFTRMYVTEVSFKIRLLGRPSAGYARLLYNALSSAATSSQNRKYQQYLAIWESAITRSSDRPRDLLLSTMGIFDIELEEGEQRSEESVFAAFVKEFRKEGPKGARITAFRVAVSKAHASVSVQWRQLIDDLYHSFPLLDGGISPAPDYGLPPDRTGPAIFVDGAGHQVFLGSALLVKEGVTSLQPCPIIVSTPTSFSCRVPSDDLDKEHNGHWELLPFDSERMEWVSPCDGFVPPKRTPVEGGYEMSRNGQVSLYYALTTVVDEWGNGEEFIGKAGRHFQGSVYRSGSDQHIVKRYLILCWKDDDQGETWEEWKASLSDFESESEDGRLTED</sequence>
<reference evidence="2 3" key="1">
    <citation type="submission" date="2022-09" db="EMBL/GenBank/DDBJ databases">
        <authorList>
            <person name="Palmer J.M."/>
        </authorList>
    </citation>
    <scope>NUCLEOTIDE SEQUENCE [LARGE SCALE GENOMIC DNA]</scope>
    <source>
        <strain evidence="2 3">DSM 7382</strain>
    </source>
</reference>
<evidence type="ECO:0000259" key="1">
    <source>
        <dbReference type="Pfam" id="PF06985"/>
    </source>
</evidence>
<proteinExistence type="predicted"/>
<feature type="domain" description="Heterokaryon incompatibility" evidence="1">
    <location>
        <begin position="431"/>
        <end position="521"/>
    </location>
</feature>
<dbReference type="Proteomes" id="UP001385951">
    <property type="component" value="Unassembled WGS sequence"/>
</dbReference>
<dbReference type="InterPro" id="IPR010730">
    <property type="entry name" value="HET"/>
</dbReference>
<keyword evidence="3" id="KW-1185">Reference proteome</keyword>
<dbReference type="EMBL" id="JASBNA010000019">
    <property type="protein sequence ID" value="KAK7685833.1"/>
    <property type="molecule type" value="Genomic_DNA"/>
</dbReference>
<evidence type="ECO:0000313" key="3">
    <source>
        <dbReference type="Proteomes" id="UP001385951"/>
    </source>
</evidence>
<dbReference type="PANTHER" id="PTHR33112:SF14">
    <property type="entry name" value="HETEROKARYON INCOMPATIBILITY DOMAIN-CONTAINING PROTEIN"/>
    <property type="match status" value="1"/>
</dbReference>